<evidence type="ECO:0000313" key="3">
    <source>
        <dbReference type="EMBL" id="KAF3770485.1"/>
    </source>
</evidence>
<name>A0A9P4YCE2_CRYP1</name>
<gene>
    <name evidence="3" type="ORF">M406DRAFT_325929</name>
</gene>
<feature type="transmembrane region" description="Helical" evidence="1">
    <location>
        <begin position="203"/>
        <end position="223"/>
    </location>
</feature>
<accession>A0A9P4YCE2</accession>
<keyword evidence="4" id="KW-1185">Reference proteome</keyword>
<dbReference type="GeneID" id="63837162"/>
<dbReference type="RefSeq" id="XP_040781446.1">
    <property type="nucleotide sequence ID" value="XM_040920033.1"/>
</dbReference>
<protein>
    <recommendedName>
        <fullName evidence="2">DUF6594 domain-containing protein</fullName>
    </recommendedName>
</protein>
<dbReference type="PANTHER" id="PTHR34502">
    <property type="entry name" value="DUF6594 DOMAIN-CONTAINING PROTEIN-RELATED"/>
    <property type="match status" value="1"/>
</dbReference>
<dbReference type="Pfam" id="PF20237">
    <property type="entry name" value="DUF6594"/>
    <property type="match status" value="1"/>
</dbReference>
<feature type="transmembrane region" description="Helical" evidence="1">
    <location>
        <begin position="230"/>
        <end position="249"/>
    </location>
</feature>
<sequence length="278" mass="31838">MEGYEKVGHFMAQYEQYAILRRFKALNYQILLYRQAEIMHLQEDLKELVEKDSAFADRKLYANDWWCLAHEDEGREQWQTAQELMKKLDEYNERLERQATLSKLEVPDETDVEFFKKWLGHVNGGNCPLRGLDGDAWKNSPSWDLVAVNPQKPGDTISRWVKDSLFPLFHRYIGEKYKTPEAPEFGKGFYYYEESCIFRATNILTTVMASLLPLVSITVLFAIESNTVKLGVVMLFSACFSLALALMTTARRIEVFAATAAFAAVNVVFLTSGPAVSN</sequence>
<evidence type="ECO:0000259" key="2">
    <source>
        <dbReference type="Pfam" id="PF20237"/>
    </source>
</evidence>
<dbReference type="PANTHER" id="PTHR34502:SF5">
    <property type="entry name" value="DUF6594 DOMAIN-CONTAINING PROTEIN"/>
    <property type="match status" value="1"/>
</dbReference>
<dbReference type="EMBL" id="MU032344">
    <property type="protein sequence ID" value="KAF3770485.1"/>
    <property type="molecule type" value="Genomic_DNA"/>
</dbReference>
<dbReference type="InterPro" id="IPR046529">
    <property type="entry name" value="DUF6594"/>
</dbReference>
<dbReference type="AlphaFoldDB" id="A0A9P4YCE2"/>
<evidence type="ECO:0000256" key="1">
    <source>
        <dbReference type="SAM" id="Phobius"/>
    </source>
</evidence>
<keyword evidence="1" id="KW-0472">Membrane</keyword>
<comment type="caution">
    <text evidence="3">The sequence shown here is derived from an EMBL/GenBank/DDBJ whole genome shotgun (WGS) entry which is preliminary data.</text>
</comment>
<keyword evidence="1" id="KW-1133">Transmembrane helix</keyword>
<feature type="transmembrane region" description="Helical" evidence="1">
    <location>
        <begin position="255"/>
        <end position="276"/>
    </location>
</feature>
<evidence type="ECO:0000313" key="4">
    <source>
        <dbReference type="Proteomes" id="UP000803844"/>
    </source>
</evidence>
<keyword evidence="1" id="KW-0812">Transmembrane</keyword>
<proteinExistence type="predicted"/>
<feature type="domain" description="DUF6594" evidence="2">
    <location>
        <begin position="4"/>
        <end position="267"/>
    </location>
</feature>
<dbReference type="OrthoDB" id="5342093at2759"/>
<reference evidence="3" key="1">
    <citation type="journal article" date="2020" name="Phytopathology">
        <title>Genome sequence of the chestnut blight fungus Cryphonectria parasitica EP155: A fundamental resource for an archetypical invasive plant pathogen.</title>
        <authorList>
            <person name="Crouch J.A."/>
            <person name="Dawe A."/>
            <person name="Aerts A."/>
            <person name="Barry K."/>
            <person name="Churchill A.C.L."/>
            <person name="Grimwood J."/>
            <person name="Hillman B."/>
            <person name="Milgroom M.G."/>
            <person name="Pangilinan J."/>
            <person name="Smith M."/>
            <person name="Salamov A."/>
            <person name="Schmutz J."/>
            <person name="Yadav J."/>
            <person name="Grigoriev I.V."/>
            <person name="Nuss D."/>
        </authorList>
    </citation>
    <scope>NUCLEOTIDE SEQUENCE</scope>
    <source>
        <strain evidence="3">EP155</strain>
    </source>
</reference>
<organism evidence="3 4">
    <name type="scientific">Cryphonectria parasitica (strain ATCC 38755 / EP155)</name>
    <dbReference type="NCBI Taxonomy" id="660469"/>
    <lineage>
        <taxon>Eukaryota</taxon>
        <taxon>Fungi</taxon>
        <taxon>Dikarya</taxon>
        <taxon>Ascomycota</taxon>
        <taxon>Pezizomycotina</taxon>
        <taxon>Sordariomycetes</taxon>
        <taxon>Sordariomycetidae</taxon>
        <taxon>Diaporthales</taxon>
        <taxon>Cryphonectriaceae</taxon>
        <taxon>Cryphonectria-Endothia species complex</taxon>
        <taxon>Cryphonectria</taxon>
    </lineage>
</organism>
<dbReference type="Proteomes" id="UP000803844">
    <property type="component" value="Unassembled WGS sequence"/>
</dbReference>